<evidence type="ECO:0000313" key="1">
    <source>
        <dbReference type="EMBL" id="KAK8058600.1"/>
    </source>
</evidence>
<evidence type="ECO:0000313" key="2">
    <source>
        <dbReference type="Proteomes" id="UP001480595"/>
    </source>
</evidence>
<protein>
    <submittedName>
        <fullName evidence="1">Uncharacterized protein</fullName>
    </submittedName>
</protein>
<comment type="caution">
    <text evidence="1">The sequence shown here is derived from an EMBL/GenBank/DDBJ whole genome shotgun (WGS) entry which is preliminary data.</text>
</comment>
<gene>
    <name evidence="1" type="ORF">PG994_009048</name>
</gene>
<dbReference type="GeneID" id="92093520"/>
<reference evidence="1 2" key="1">
    <citation type="submission" date="2023-01" db="EMBL/GenBank/DDBJ databases">
        <title>Analysis of 21 Apiospora genomes using comparative genomics revels a genus with tremendous synthesis potential of carbohydrate active enzymes and secondary metabolites.</title>
        <authorList>
            <person name="Sorensen T."/>
        </authorList>
    </citation>
    <scope>NUCLEOTIDE SEQUENCE [LARGE SCALE GENOMIC DNA]</scope>
    <source>
        <strain evidence="1 2">CBS 135458</strain>
    </source>
</reference>
<organism evidence="1 2">
    <name type="scientific">Apiospora phragmitis</name>
    <dbReference type="NCBI Taxonomy" id="2905665"/>
    <lineage>
        <taxon>Eukaryota</taxon>
        <taxon>Fungi</taxon>
        <taxon>Dikarya</taxon>
        <taxon>Ascomycota</taxon>
        <taxon>Pezizomycotina</taxon>
        <taxon>Sordariomycetes</taxon>
        <taxon>Xylariomycetidae</taxon>
        <taxon>Amphisphaeriales</taxon>
        <taxon>Apiosporaceae</taxon>
        <taxon>Apiospora</taxon>
    </lineage>
</organism>
<dbReference type="EMBL" id="JAQQWL010000009">
    <property type="protein sequence ID" value="KAK8058600.1"/>
    <property type="molecule type" value="Genomic_DNA"/>
</dbReference>
<keyword evidence="2" id="KW-1185">Reference proteome</keyword>
<sequence>MTVNSKVPFVAKTFDAVDSCRVGTIFQSAASSDGLDWDDLLAATVTKKPSPPDFRLIRGRGP</sequence>
<proteinExistence type="predicted"/>
<name>A0ABR1UI68_9PEZI</name>
<dbReference type="RefSeq" id="XP_066714046.1">
    <property type="nucleotide sequence ID" value="XM_066860457.1"/>
</dbReference>
<dbReference type="Proteomes" id="UP001480595">
    <property type="component" value="Unassembled WGS sequence"/>
</dbReference>
<accession>A0ABR1UI68</accession>